<evidence type="ECO:0000256" key="3">
    <source>
        <dbReference type="SAM" id="Phobius"/>
    </source>
</evidence>
<evidence type="ECO:0000313" key="6">
    <source>
        <dbReference type="Proteomes" id="UP000835052"/>
    </source>
</evidence>
<protein>
    <recommendedName>
        <fullName evidence="4">ENPP1-3/EXOG-like endonuclease/phosphodiesterase domain-containing protein</fullName>
    </recommendedName>
</protein>
<dbReference type="GO" id="GO:0003676">
    <property type="term" value="F:nucleic acid binding"/>
    <property type="evidence" value="ECO:0007669"/>
    <property type="project" value="InterPro"/>
</dbReference>
<proteinExistence type="predicted"/>
<feature type="domain" description="ENPP1-3/EXOG-like endonuclease/phosphodiesterase" evidence="4">
    <location>
        <begin position="501"/>
        <end position="712"/>
    </location>
</feature>
<reference evidence="5" key="1">
    <citation type="submission" date="2020-10" db="EMBL/GenBank/DDBJ databases">
        <authorList>
            <person name="Kikuchi T."/>
        </authorList>
    </citation>
    <scope>NUCLEOTIDE SEQUENCE</scope>
    <source>
        <strain evidence="5">NKZ352</strain>
    </source>
</reference>
<dbReference type="GO" id="GO:0016529">
    <property type="term" value="C:sarcoplasmic reticulum"/>
    <property type="evidence" value="ECO:0007669"/>
    <property type="project" value="TreeGrafter"/>
</dbReference>
<dbReference type="PANTHER" id="PTHR10151">
    <property type="entry name" value="ECTONUCLEOTIDE PYROPHOSPHATASE/PHOSPHODIESTERASE"/>
    <property type="match status" value="1"/>
</dbReference>
<dbReference type="SUPFAM" id="SSF53649">
    <property type="entry name" value="Alkaline phosphatase-like"/>
    <property type="match status" value="2"/>
</dbReference>
<dbReference type="Gene3D" id="3.40.570.10">
    <property type="entry name" value="Extracellular Endonuclease, subunit A"/>
    <property type="match status" value="2"/>
</dbReference>
<keyword evidence="3" id="KW-1133">Transmembrane helix</keyword>
<dbReference type="GO" id="GO:0055120">
    <property type="term" value="C:striated muscle dense body"/>
    <property type="evidence" value="ECO:0007669"/>
    <property type="project" value="TreeGrafter"/>
</dbReference>
<keyword evidence="3" id="KW-0472">Membrane</keyword>
<feature type="transmembrane region" description="Helical" evidence="3">
    <location>
        <begin position="41"/>
        <end position="66"/>
    </location>
</feature>
<dbReference type="PANTHER" id="PTHR10151:SF114">
    <property type="entry name" value="ECTONUCLEOTIDE PYROPHOSPHATASE_PHOSPHODIESTERASE C27A7.3"/>
    <property type="match status" value="1"/>
</dbReference>
<dbReference type="InterPro" id="IPR044929">
    <property type="entry name" value="DNA/RNA_non-sp_Endonuclease_sf"/>
</dbReference>
<evidence type="ECO:0000259" key="4">
    <source>
        <dbReference type="SMART" id="SM00477"/>
    </source>
</evidence>
<evidence type="ECO:0000256" key="2">
    <source>
        <dbReference type="ARBA" id="ARBA00023180"/>
    </source>
</evidence>
<evidence type="ECO:0000256" key="1">
    <source>
        <dbReference type="ARBA" id="ARBA00022801"/>
    </source>
</evidence>
<organism evidence="5 6">
    <name type="scientific">Caenorhabditis auriculariae</name>
    <dbReference type="NCBI Taxonomy" id="2777116"/>
    <lineage>
        <taxon>Eukaryota</taxon>
        <taxon>Metazoa</taxon>
        <taxon>Ecdysozoa</taxon>
        <taxon>Nematoda</taxon>
        <taxon>Chromadorea</taxon>
        <taxon>Rhabditida</taxon>
        <taxon>Rhabditina</taxon>
        <taxon>Rhabditomorpha</taxon>
        <taxon>Rhabditoidea</taxon>
        <taxon>Rhabditidae</taxon>
        <taxon>Peloderinae</taxon>
        <taxon>Caenorhabditis</taxon>
    </lineage>
</organism>
<dbReference type="GO" id="GO:0046872">
    <property type="term" value="F:metal ion binding"/>
    <property type="evidence" value="ECO:0007669"/>
    <property type="project" value="InterPro"/>
</dbReference>
<dbReference type="Proteomes" id="UP000835052">
    <property type="component" value="Unassembled WGS sequence"/>
</dbReference>
<name>A0A8S1HLC8_9PELO</name>
<dbReference type="CDD" id="cd16018">
    <property type="entry name" value="Enpp"/>
    <property type="match status" value="2"/>
</dbReference>
<keyword evidence="2" id="KW-0325">Glycoprotein</keyword>
<dbReference type="SMART" id="SM00477">
    <property type="entry name" value="NUC"/>
    <property type="match status" value="1"/>
</dbReference>
<gene>
    <name evidence="5" type="ORF">CAUJ_LOCUS12433</name>
</gene>
<accession>A0A8S1HLC8</accession>
<evidence type="ECO:0000313" key="5">
    <source>
        <dbReference type="EMBL" id="CAD6196519.1"/>
    </source>
</evidence>
<keyword evidence="3" id="KW-0812">Transmembrane</keyword>
<dbReference type="GO" id="GO:0016787">
    <property type="term" value="F:hydrolase activity"/>
    <property type="evidence" value="ECO:0007669"/>
    <property type="project" value="UniProtKB-KW"/>
</dbReference>
<keyword evidence="6" id="KW-1185">Reference proteome</keyword>
<comment type="caution">
    <text evidence="5">The sequence shown here is derived from an EMBL/GenBank/DDBJ whole genome shotgun (WGS) entry which is preliminary data.</text>
</comment>
<sequence>MSRRLTSAASRWRGVVVSALRCGTYDAETEFVRTWLERKFWVVYAFGFVLLALMVTLLAVVVLLVVRLQHVESASRVALAKSQDEMQKMAASVRNPLERLLGMAPGAASFRPPDGVPVSATITGPRRFPENKYSWAGCQNLGKCTRPDYFGTTPPLLIISLDGFARRYLDHGIVKTLDKIAECGAKAEYVIPSFPTKTFPNHNTIVTGLYPESHGVADNNVYDPAVSPDLEDMKKTKKDEIFQGEQIWSVYKRETGRKTASMMYPMSNYNASGFGPDYTLQYTTDLPFRNRIKMIIEWLEKPLAERPGLIAAYYHEPDNAGHYHLDSSDIDTMLYSLDKWLDDMMRDLSKANLLECINLVVLADHGMQRIHDTYYFDEVVDDFDKMITVKGVVGRIHLDKSNRTADDVAETFTCNKMKANVWTRDDLPTRKHYAKTPRVGDVIVEGHPGTMFYSTRKDDYFLTGDHGYDYIQPHLHTIFFARGPSIKQNVTIPAFQNVEYMNLWMDLLELKTRVPNNGTKGTFDEILVRPQIRPAFPVPFLSECPGLLPSAAKPCGNSNYQPKRLSVAVNNGSEFSSFLTNFDAPEAFQSKMLEVLNSETEMYLEKFGRLLAISGTAHDANFDGKADENQSGAPTHFYRILAKCDSGWADSAAPRCKKPEDLEAIAFILPINDKPNRNCLDQRSLLTEYMARVKDVELISGLEFQFDGLDPSPDRSIATPISNAKQSVREKPASTWIPNPNAFRENFSAISKNEANSKKEVQVEVEKKPPPPEKKWRSEYTAWIIQAVGFLILLVILMAIYFRLTYAEDHFVGAITQSRQETITIVKNIQEKVLNESTKESKWKEKYPWAGCEKLGKCERTDYAGLTPPLVILSLDGFAKRYLDRGIVTSLDAMAECGVRAEYVNPSFPSSTFPNHHTILTGLYPESHGVVDNNVYDPLISATVQDMKKTQETKLFLADTIWEVYKKETGNKTACLMFPLCVYNHTGYGNDYKFVYSMKMSFDDRIKQIVDWLKLPPSERPGLITAYYHEPDGAGHRDVLHINPELETTEKNLDKLFRALAEENLLECINLVILSDHGMQALHDSYYFNEKVKDAQNMVFTRGVVGHVHLNNSKRTADDVVNDLGCGKIKMNAWTPADIPTRLHHSASTRIGDVIVEGHPGSVIYNERKQKNLSKGEHGYDNVIRLMQAIFFARGPAFKPGVEMPAFQNIEYMNLWMDLLKLKNRVPTNGTEGTFDEILVKPPLRSDYPKPLILECPSNKKTAARSCWTKKCVDDAANLTAKLQECENNPRLRAPIVFKDSICFMDYCDSVLVANQNGVQTTLVEWIETAETGPNRCEIINEKYSNTFSCPKAKPTGRFLTANNNFGEFTSLALAHFVSTQSFNTDMLDVLQKLSESFIIDFERLLVISGTAHDSNHDGLADDKPTGAPTHFYRILARCDSDWADSAAPRCRKPEDLKTIAFILPINDKPNRNCLDQKSLLNAYMARVKDVELISGLEFQFDGLDRRANMLLRTKIHKRL</sequence>
<dbReference type="Gene3D" id="3.30.1360.180">
    <property type="match status" value="2"/>
</dbReference>
<dbReference type="InterPro" id="IPR020821">
    <property type="entry name" value="ENPP1-3/EXOG-like_nuc-like"/>
</dbReference>
<dbReference type="Gene3D" id="3.40.720.10">
    <property type="entry name" value="Alkaline Phosphatase, subunit A"/>
    <property type="match status" value="2"/>
</dbReference>
<dbReference type="InterPro" id="IPR002591">
    <property type="entry name" value="Phosphodiest/P_Trfase"/>
</dbReference>
<dbReference type="EMBL" id="CAJGYM010000074">
    <property type="protein sequence ID" value="CAD6196519.1"/>
    <property type="molecule type" value="Genomic_DNA"/>
</dbReference>
<dbReference type="InterPro" id="IPR017850">
    <property type="entry name" value="Alkaline_phosphatase_core_sf"/>
</dbReference>
<dbReference type="OrthoDB" id="415411at2759"/>
<keyword evidence="1" id="KW-0378">Hydrolase</keyword>
<dbReference type="Pfam" id="PF01663">
    <property type="entry name" value="Phosphodiest"/>
    <property type="match status" value="2"/>
</dbReference>
<dbReference type="GO" id="GO:0031674">
    <property type="term" value="C:I band"/>
    <property type="evidence" value="ECO:0007669"/>
    <property type="project" value="TreeGrafter"/>
</dbReference>